<dbReference type="AlphaFoldDB" id="A0A6V7UKT3"/>
<name>A0A6V7UKT3_MELEN</name>
<dbReference type="EMBL" id="CAJEWN010000074">
    <property type="protein sequence ID" value="CAD2159323.1"/>
    <property type="molecule type" value="Genomic_DNA"/>
</dbReference>
<accession>A0A6V7UKT3</accession>
<gene>
    <name evidence="1" type="ORF">MENT_LOCUS13643</name>
</gene>
<evidence type="ECO:0000313" key="2">
    <source>
        <dbReference type="Proteomes" id="UP000580250"/>
    </source>
</evidence>
<evidence type="ECO:0000313" key="1">
    <source>
        <dbReference type="EMBL" id="CAD2159323.1"/>
    </source>
</evidence>
<protein>
    <submittedName>
        <fullName evidence="1">Uncharacterized protein</fullName>
    </submittedName>
</protein>
<reference evidence="1 2" key="1">
    <citation type="submission" date="2020-08" db="EMBL/GenBank/DDBJ databases">
        <authorList>
            <person name="Koutsovoulos G."/>
            <person name="Danchin GJ E."/>
        </authorList>
    </citation>
    <scope>NUCLEOTIDE SEQUENCE [LARGE SCALE GENOMIC DNA]</scope>
</reference>
<sequence length="72" mass="8553">MLNKYMYDLKNNNEKMKGKAKIFLEFKDKLTNLLFYAQHKLVLKETLFAMLAEFDEKILYADMSAVAYCVLF</sequence>
<comment type="caution">
    <text evidence="1">The sequence shown here is derived from an EMBL/GenBank/DDBJ whole genome shotgun (WGS) entry which is preliminary data.</text>
</comment>
<proteinExistence type="predicted"/>
<dbReference type="Proteomes" id="UP000580250">
    <property type="component" value="Unassembled WGS sequence"/>
</dbReference>
<organism evidence="1 2">
    <name type="scientific">Meloidogyne enterolobii</name>
    <name type="common">Root-knot nematode worm</name>
    <name type="synonym">Meloidogyne mayaguensis</name>
    <dbReference type="NCBI Taxonomy" id="390850"/>
    <lineage>
        <taxon>Eukaryota</taxon>
        <taxon>Metazoa</taxon>
        <taxon>Ecdysozoa</taxon>
        <taxon>Nematoda</taxon>
        <taxon>Chromadorea</taxon>
        <taxon>Rhabditida</taxon>
        <taxon>Tylenchina</taxon>
        <taxon>Tylenchomorpha</taxon>
        <taxon>Tylenchoidea</taxon>
        <taxon>Meloidogynidae</taxon>
        <taxon>Meloidogyninae</taxon>
        <taxon>Meloidogyne</taxon>
    </lineage>
</organism>